<proteinExistence type="predicted"/>
<reference evidence="1 2" key="1">
    <citation type="journal article" date="2008" name="Nature">
        <title>The genome of Laccaria bicolor provides insights into mycorrhizal symbiosis.</title>
        <authorList>
            <person name="Martin F."/>
            <person name="Aerts A."/>
            <person name="Ahren D."/>
            <person name="Brun A."/>
            <person name="Danchin E.G.J."/>
            <person name="Duchaussoy F."/>
            <person name="Gibon J."/>
            <person name="Kohler A."/>
            <person name="Lindquist E."/>
            <person name="Pereda V."/>
            <person name="Salamov A."/>
            <person name="Shapiro H.J."/>
            <person name="Wuyts J."/>
            <person name="Blaudez D."/>
            <person name="Buee M."/>
            <person name="Brokstein P."/>
            <person name="Canbaeck B."/>
            <person name="Cohen D."/>
            <person name="Courty P.E."/>
            <person name="Coutinho P.M."/>
            <person name="Delaruelle C."/>
            <person name="Detter J.C."/>
            <person name="Deveau A."/>
            <person name="DiFazio S."/>
            <person name="Duplessis S."/>
            <person name="Fraissinet-Tachet L."/>
            <person name="Lucic E."/>
            <person name="Frey-Klett P."/>
            <person name="Fourrey C."/>
            <person name="Feussner I."/>
            <person name="Gay G."/>
            <person name="Grimwood J."/>
            <person name="Hoegger P.J."/>
            <person name="Jain P."/>
            <person name="Kilaru S."/>
            <person name="Labbe J."/>
            <person name="Lin Y.C."/>
            <person name="Legue V."/>
            <person name="Le Tacon F."/>
            <person name="Marmeisse R."/>
            <person name="Melayah D."/>
            <person name="Montanini B."/>
            <person name="Muratet M."/>
            <person name="Nehls U."/>
            <person name="Niculita-Hirzel H."/>
            <person name="Oudot-Le Secq M.P."/>
            <person name="Peter M."/>
            <person name="Quesneville H."/>
            <person name="Rajashekar B."/>
            <person name="Reich M."/>
            <person name="Rouhier N."/>
            <person name="Schmutz J."/>
            <person name="Yin T."/>
            <person name="Chalot M."/>
            <person name="Henrissat B."/>
            <person name="Kuees U."/>
            <person name="Lucas S."/>
            <person name="Van de Peer Y."/>
            <person name="Podila G.K."/>
            <person name="Polle A."/>
            <person name="Pukkila P.J."/>
            <person name="Richardson P.M."/>
            <person name="Rouze P."/>
            <person name="Sanders I.R."/>
            <person name="Stajich J.E."/>
            <person name="Tunlid A."/>
            <person name="Tuskan G."/>
            <person name="Grigoriev I.V."/>
        </authorList>
    </citation>
    <scope>NUCLEOTIDE SEQUENCE [LARGE SCALE GENOMIC DNA]</scope>
    <source>
        <strain evidence="2">S238N-H82 / ATCC MYA-4686</strain>
    </source>
</reference>
<evidence type="ECO:0000313" key="2">
    <source>
        <dbReference type="Proteomes" id="UP000001194"/>
    </source>
</evidence>
<dbReference type="HOGENOM" id="CLU_2158859_0_0_1"/>
<organism evidence="2">
    <name type="scientific">Laccaria bicolor (strain S238N-H82 / ATCC MYA-4686)</name>
    <name type="common">Bicoloured deceiver</name>
    <name type="synonym">Laccaria laccata var. bicolor</name>
    <dbReference type="NCBI Taxonomy" id="486041"/>
    <lineage>
        <taxon>Eukaryota</taxon>
        <taxon>Fungi</taxon>
        <taxon>Dikarya</taxon>
        <taxon>Basidiomycota</taxon>
        <taxon>Agaricomycotina</taxon>
        <taxon>Agaricomycetes</taxon>
        <taxon>Agaricomycetidae</taxon>
        <taxon>Agaricales</taxon>
        <taxon>Agaricineae</taxon>
        <taxon>Hydnangiaceae</taxon>
        <taxon>Laccaria</taxon>
    </lineage>
</organism>
<sequence>MHWHHRPTIHSFSSCLQVFPWLSNYESVREWIHPPREERRTRQIWHFWQTYPTCASHGADFFSRKLLAVDFTSLWDFLIHCSVIHLFKTENDSVHCNVRVGKSKYSVESSF</sequence>
<dbReference type="InParanoid" id="B0DBG3"/>
<gene>
    <name evidence="1" type="ORF">LACBIDRAFT_297557</name>
</gene>
<dbReference type="KEGG" id="lbc:LACBIDRAFT_297557"/>
<evidence type="ECO:0000313" key="1">
    <source>
        <dbReference type="EMBL" id="EDR07990.1"/>
    </source>
</evidence>
<protein>
    <submittedName>
        <fullName evidence="1">Predicted protein</fullName>
    </submittedName>
</protein>
<accession>B0DBG3</accession>
<dbReference type="AlphaFoldDB" id="B0DBG3"/>
<dbReference type="Proteomes" id="UP000001194">
    <property type="component" value="Unassembled WGS sequence"/>
</dbReference>
<keyword evidence="2" id="KW-1185">Reference proteome</keyword>
<dbReference type="RefSeq" id="XP_001881060.1">
    <property type="nucleotide sequence ID" value="XM_001881025.1"/>
</dbReference>
<dbReference type="GeneID" id="6076877"/>
<dbReference type="EMBL" id="DS547102">
    <property type="protein sequence ID" value="EDR07990.1"/>
    <property type="molecule type" value="Genomic_DNA"/>
</dbReference>
<name>B0DBG3_LACBS</name>